<dbReference type="EMBL" id="CP054139">
    <property type="protein sequence ID" value="QKJ28635.1"/>
    <property type="molecule type" value="Genomic_DNA"/>
</dbReference>
<keyword evidence="3" id="KW-1185">Reference proteome</keyword>
<dbReference type="InterPro" id="IPR014562">
    <property type="entry name" value="UCP030959_TPR_rpt-cont"/>
</dbReference>
<protein>
    <submittedName>
        <fullName evidence="2">Tetratricopeptide repeat protein</fullName>
    </submittedName>
</protein>
<gene>
    <name evidence="2" type="ORF">HQ865_02305</name>
</gene>
<keyword evidence="1" id="KW-0812">Transmembrane</keyword>
<dbReference type="KEGG" id="mmab:HQ865_02305"/>
<feature type="transmembrane region" description="Helical" evidence="1">
    <location>
        <begin position="6"/>
        <end position="24"/>
    </location>
</feature>
<accession>A0A7D4TSV2</accession>
<dbReference type="PIRSF" id="PIRSF030959">
    <property type="entry name" value="UCP030959"/>
    <property type="match status" value="1"/>
</dbReference>
<dbReference type="RefSeq" id="WP_173413336.1">
    <property type="nucleotide sequence ID" value="NZ_CP054139.1"/>
</dbReference>
<dbReference type="Proteomes" id="UP000505355">
    <property type="component" value="Chromosome"/>
</dbReference>
<sequence>MFFSGHYPYYLTIALQIICVIHCIKRGRQGWIWLIVFLPVVGSLVYIFMEILPSSRMRAPRIDVGAVVNPGGKIKKLEENLRFTDTFNNRVLLADAYMQASQIDKAIELYESSLTGAFAENEHVIAQLIIAYYQSGRYADAIKIASKIYKQPQFIRSQAHLFYAMSLESAGQIDKAEAEFKAMQGRYSYYEQRYHYGVFLRRNGRDADAEKVFTTMLEEEAHLSAIERKGARPWCTKARTELKAIS</sequence>
<organism evidence="2 3">
    <name type="scientific">Mucilaginibacter mali</name>
    <dbReference type="NCBI Taxonomy" id="2740462"/>
    <lineage>
        <taxon>Bacteria</taxon>
        <taxon>Pseudomonadati</taxon>
        <taxon>Bacteroidota</taxon>
        <taxon>Sphingobacteriia</taxon>
        <taxon>Sphingobacteriales</taxon>
        <taxon>Sphingobacteriaceae</taxon>
        <taxon>Mucilaginibacter</taxon>
    </lineage>
</organism>
<keyword evidence="1" id="KW-0472">Membrane</keyword>
<dbReference type="SUPFAM" id="SSF48452">
    <property type="entry name" value="TPR-like"/>
    <property type="match status" value="1"/>
</dbReference>
<dbReference type="InterPro" id="IPR011990">
    <property type="entry name" value="TPR-like_helical_dom_sf"/>
</dbReference>
<feature type="transmembrane region" description="Helical" evidence="1">
    <location>
        <begin position="31"/>
        <end position="49"/>
    </location>
</feature>
<name>A0A7D4TSV2_9SPHI</name>
<evidence type="ECO:0000313" key="2">
    <source>
        <dbReference type="EMBL" id="QKJ28635.1"/>
    </source>
</evidence>
<evidence type="ECO:0000313" key="3">
    <source>
        <dbReference type="Proteomes" id="UP000505355"/>
    </source>
</evidence>
<dbReference type="AlphaFoldDB" id="A0A7D4TSV2"/>
<dbReference type="Gene3D" id="1.25.40.10">
    <property type="entry name" value="Tetratricopeptide repeat domain"/>
    <property type="match status" value="1"/>
</dbReference>
<keyword evidence="1" id="KW-1133">Transmembrane helix</keyword>
<reference evidence="2 3" key="1">
    <citation type="submission" date="2020-05" db="EMBL/GenBank/DDBJ databases">
        <title>Mucilaginibacter mali sp. nov.</title>
        <authorList>
            <person name="Kim H.S."/>
            <person name="Lee K.C."/>
            <person name="Suh M.K."/>
            <person name="Kim J.-S."/>
            <person name="Han K.-I."/>
            <person name="Eom M.K."/>
            <person name="Shin Y.K."/>
            <person name="Lee J.-S."/>
        </authorList>
    </citation>
    <scope>NUCLEOTIDE SEQUENCE [LARGE SCALE GENOMIC DNA]</scope>
    <source>
        <strain evidence="2 3">G2-14</strain>
    </source>
</reference>
<dbReference type="Pfam" id="PF13432">
    <property type="entry name" value="TPR_16"/>
    <property type="match status" value="1"/>
</dbReference>
<evidence type="ECO:0000256" key="1">
    <source>
        <dbReference type="SAM" id="Phobius"/>
    </source>
</evidence>
<proteinExistence type="predicted"/>